<dbReference type="Proteomes" id="UP000239469">
    <property type="component" value="Unassembled WGS sequence"/>
</dbReference>
<dbReference type="InterPro" id="IPR030392">
    <property type="entry name" value="S74_ICA"/>
</dbReference>
<dbReference type="AlphaFoldDB" id="A0A2S9X5H7"/>
<comment type="caution">
    <text evidence="3">The sequence shown here is derived from an EMBL/GenBank/DDBJ whole genome shotgun (WGS) entry which is preliminary data.</text>
</comment>
<sequence length="530" mass="58232">MKITNKWNHSPRRSLGFTILEISIALGLMSVIMAGIVWYASDSRDNVVLRNDAQKFAVLIESAKQYIEANRESLVSAGARKLVPIDTLKTEGYLDGSFESKWGKSKDQEISLMIKITNSGGKQIPQGLLVSFNGKDYSDSELGRITAAAGAASGYVPRNKNYVQGANGSWTVNVADWQIQGLKPTSGHMAALVTSGLLTSGSQDVSGFLHRKIVSGKPELNKMETNLDMKNNDLINAKVIDSANIVSTSIAVSDTLSASKLIANQLVQAGSVRASHDIEAASVKTSQVYTNEVLPVSGVLKINASRLVLGAPSVPNAIEISNNGGVDIYAGEFFHLAVKDGNGQYYPLLQTSKRSGGVGVDLVLGTRDVAQDLRLRWGTGYAARWQSESDRRKKHDISPLHGSLDNIEKISGHRYKWNRDGSSDIGFIAQEVQKIYPELVKKGSDGFLSLNYSNFTAILWEAVKELHVIVRRLEGEMSSLHQSQLEQKTKIEKLELQIHQQKIDFIKLKQQLQQPLSEFEQHLLQTTQTE</sequence>
<dbReference type="PROSITE" id="PS51688">
    <property type="entry name" value="ICA"/>
    <property type="match status" value="1"/>
</dbReference>
<dbReference type="RefSeq" id="WP_106076596.1">
    <property type="nucleotide sequence ID" value="NZ_MTBD01000022.1"/>
</dbReference>
<organism evidence="3 4">
    <name type="scientific">Chromobacterium amazonense</name>
    <dbReference type="NCBI Taxonomy" id="1382803"/>
    <lineage>
        <taxon>Bacteria</taxon>
        <taxon>Pseudomonadati</taxon>
        <taxon>Pseudomonadota</taxon>
        <taxon>Betaproteobacteria</taxon>
        <taxon>Neisseriales</taxon>
        <taxon>Chromobacteriaceae</taxon>
        <taxon>Chromobacterium</taxon>
    </lineage>
</organism>
<gene>
    <name evidence="3" type="ORF">BUE93_09225</name>
</gene>
<feature type="domain" description="Peptidase S74" evidence="2">
    <location>
        <begin position="389"/>
        <end position="477"/>
    </location>
</feature>
<dbReference type="OrthoDB" id="9036137at2"/>
<accession>A0A2S9X5H7</accession>
<reference evidence="3 4" key="1">
    <citation type="submission" date="2017-01" db="EMBL/GenBank/DDBJ databases">
        <title>New insights into the genetic diversity of Chromobacterium isolated from tropical freshwater lake.</title>
        <authorList>
            <person name="Santos A.B."/>
            <person name="Nascimento A.M."/>
            <person name="Da Silva P.C."/>
        </authorList>
    </citation>
    <scope>NUCLEOTIDE SEQUENCE [LARGE SCALE GENOMIC DNA]</scope>
    <source>
        <strain evidence="3 4">56AF</strain>
    </source>
</reference>
<keyword evidence="1" id="KW-0812">Transmembrane</keyword>
<keyword evidence="1" id="KW-1133">Transmembrane helix</keyword>
<proteinExistence type="predicted"/>
<dbReference type="Pfam" id="PF04917">
    <property type="entry name" value="Shufflon_N"/>
    <property type="match status" value="1"/>
</dbReference>
<protein>
    <recommendedName>
        <fullName evidence="2">Peptidase S74 domain-containing protein</fullName>
    </recommendedName>
</protein>
<dbReference type="Pfam" id="PF13884">
    <property type="entry name" value="Peptidase_S74"/>
    <property type="match status" value="1"/>
</dbReference>
<name>A0A2S9X5H7_9NEIS</name>
<evidence type="ECO:0000259" key="2">
    <source>
        <dbReference type="PROSITE" id="PS51688"/>
    </source>
</evidence>
<dbReference type="EMBL" id="MTBD01000022">
    <property type="protein sequence ID" value="PRP70947.1"/>
    <property type="molecule type" value="Genomic_DNA"/>
</dbReference>
<dbReference type="InterPro" id="IPR007001">
    <property type="entry name" value="Shufflon_N"/>
</dbReference>
<keyword evidence="1" id="KW-0472">Membrane</keyword>
<feature type="transmembrane region" description="Helical" evidence="1">
    <location>
        <begin position="20"/>
        <end position="40"/>
    </location>
</feature>
<evidence type="ECO:0000313" key="4">
    <source>
        <dbReference type="Proteomes" id="UP000239469"/>
    </source>
</evidence>
<evidence type="ECO:0000313" key="3">
    <source>
        <dbReference type="EMBL" id="PRP70947.1"/>
    </source>
</evidence>
<evidence type="ECO:0000256" key="1">
    <source>
        <dbReference type="SAM" id="Phobius"/>
    </source>
</evidence>